<comment type="cofactor">
    <cofactor evidence="8">
        <name>heme b</name>
        <dbReference type="ChEBI" id="CHEBI:60344"/>
    </cofactor>
    <text evidence="8">Binds 1 heme b (iron(II)-protoporphyrin IX) group per subunit.</text>
</comment>
<keyword evidence="2 8" id="KW-0813">Transport</keyword>
<organism evidence="11 12">
    <name type="scientific">Pseudoxanthomonas composti</name>
    <dbReference type="NCBI Taxonomy" id="2137479"/>
    <lineage>
        <taxon>Bacteria</taxon>
        <taxon>Pseudomonadati</taxon>
        <taxon>Pseudomonadota</taxon>
        <taxon>Gammaproteobacteria</taxon>
        <taxon>Lysobacterales</taxon>
        <taxon>Lysobacteraceae</taxon>
        <taxon>Pseudoxanthomonas</taxon>
    </lineage>
</organism>
<accession>A0A4Q1JYE3</accession>
<keyword evidence="8" id="KW-0285">Flavoprotein</keyword>
<comment type="subunit">
    <text evidence="8">Heterodimer of a catalytic subunit (MsrP) and a heme-binding subunit (MsrQ).</text>
</comment>
<dbReference type="GO" id="GO:0020037">
    <property type="term" value="F:heme binding"/>
    <property type="evidence" value="ECO:0007669"/>
    <property type="project" value="UniProtKB-UniRule"/>
</dbReference>
<evidence type="ECO:0000313" key="11">
    <source>
        <dbReference type="EMBL" id="RXR07498.1"/>
    </source>
</evidence>
<gene>
    <name evidence="8 11" type="primary">msrQ</name>
    <name evidence="11" type="ORF">EPA99_06200</name>
</gene>
<keyword evidence="7 8" id="KW-0472">Membrane</keyword>
<comment type="cofactor">
    <cofactor evidence="8">
        <name>FMN</name>
        <dbReference type="ChEBI" id="CHEBI:58210"/>
    </cofactor>
    <text evidence="8">Binds 1 FMN per subunit.</text>
</comment>
<dbReference type="Proteomes" id="UP000289784">
    <property type="component" value="Unassembled WGS sequence"/>
</dbReference>
<reference evidence="11 12" key="1">
    <citation type="submission" date="2019-01" db="EMBL/GenBank/DDBJ databases">
        <title>Pseudoxanthomonas composti sp. nov., isolated from compost.</title>
        <authorList>
            <person name="Yang G."/>
        </authorList>
    </citation>
    <scope>NUCLEOTIDE SEQUENCE [LARGE SCALE GENOMIC DNA]</scope>
    <source>
        <strain evidence="11 12">GSS15</strain>
    </source>
</reference>
<keyword evidence="8" id="KW-1003">Cell membrane</keyword>
<evidence type="ECO:0000256" key="1">
    <source>
        <dbReference type="ARBA" id="ARBA00004141"/>
    </source>
</evidence>
<proteinExistence type="inferred from homology"/>
<evidence type="ECO:0000256" key="3">
    <source>
        <dbReference type="ARBA" id="ARBA00022617"/>
    </source>
</evidence>
<dbReference type="HAMAP" id="MF_01207">
    <property type="entry name" value="MsrQ"/>
    <property type="match status" value="1"/>
</dbReference>
<keyword evidence="5 8" id="KW-1133">Transmembrane helix</keyword>
<dbReference type="AlphaFoldDB" id="A0A4Q1JYE3"/>
<keyword evidence="8" id="KW-0288">FMN</keyword>
<comment type="similarity">
    <text evidence="8">Belongs to the MsrQ family.</text>
</comment>
<evidence type="ECO:0000256" key="6">
    <source>
        <dbReference type="ARBA" id="ARBA00023004"/>
    </source>
</evidence>
<keyword evidence="8" id="KW-0249">Electron transport</keyword>
<feature type="transmembrane region" description="Helical" evidence="8">
    <location>
        <begin position="138"/>
        <end position="159"/>
    </location>
</feature>
<feature type="compositionally biased region" description="Pro residues" evidence="9">
    <location>
        <begin position="241"/>
        <end position="252"/>
    </location>
</feature>
<evidence type="ECO:0000256" key="8">
    <source>
        <dbReference type="HAMAP-Rule" id="MF_01207"/>
    </source>
</evidence>
<evidence type="ECO:0000256" key="2">
    <source>
        <dbReference type="ARBA" id="ARBA00022448"/>
    </source>
</evidence>
<feature type="compositionally biased region" description="Low complexity" evidence="9">
    <location>
        <begin position="220"/>
        <end position="240"/>
    </location>
</feature>
<evidence type="ECO:0000259" key="10">
    <source>
        <dbReference type="Pfam" id="PF01794"/>
    </source>
</evidence>
<evidence type="ECO:0000256" key="7">
    <source>
        <dbReference type="ARBA" id="ARBA00023136"/>
    </source>
</evidence>
<dbReference type="RefSeq" id="WP_129470311.1">
    <property type="nucleotide sequence ID" value="NZ_SAWZ01000002.1"/>
</dbReference>
<feature type="transmembrane region" description="Helical" evidence="8">
    <location>
        <begin position="21"/>
        <end position="41"/>
    </location>
</feature>
<evidence type="ECO:0000313" key="12">
    <source>
        <dbReference type="Proteomes" id="UP000289784"/>
    </source>
</evidence>
<sequence>MSQAARTKATLTPRRKTSGGVVLAKTLVHALALVPAAWLGWRFWQVFNGGNVDALGADPVAYIEHDTGLWALRLLMATLAITPLRQLSGLNVLVRFRRMLGLYAFFYATVHLGAYLWLDLRGYWAQIFEEIVKRPYITVGFAAWVLLLALAITSTTGWIRRLGRNWARLHKAVYAIGVLAVLHFWWLVKSDIREPALYAGILAMLLGWRVVKAISRRRTAAAQPAPRRSAVRPAAATASDPPTPARPPADRR</sequence>
<dbReference type="InterPro" id="IPR013130">
    <property type="entry name" value="Fe3_Rdtase_TM_dom"/>
</dbReference>
<evidence type="ECO:0000256" key="5">
    <source>
        <dbReference type="ARBA" id="ARBA00022989"/>
    </source>
</evidence>
<dbReference type="EMBL" id="SAWZ01000002">
    <property type="protein sequence ID" value="RXR07498.1"/>
    <property type="molecule type" value="Genomic_DNA"/>
</dbReference>
<comment type="subcellular location">
    <subcellularLocation>
        <location evidence="8">Cell membrane</location>
        <topology evidence="8">Multi-pass membrane protein</topology>
    </subcellularLocation>
    <subcellularLocation>
        <location evidence="1">Membrane</location>
        <topology evidence="1">Multi-pass membrane protein</topology>
    </subcellularLocation>
</comment>
<keyword evidence="4 8" id="KW-0812">Transmembrane</keyword>
<feature type="transmembrane region" description="Helical" evidence="8">
    <location>
        <begin position="195"/>
        <end position="211"/>
    </location>
</feature>
<dbReference type="GO" id="GO:0046872">
    <property type="term" value="F:metal ion binding"/>
    <property type="evidence" value="ECO:0007669"/>
    <property type="project" value="UniProtKB-KW"/>
</dbReference>
<comment type="caution">
    <text evidence="11">The sequence shown here is derived from an EMBL/GenBank/DDBJ whole genome shotgun (WGS) entry which is preliminary data.</text>
</comment>
<dbReference type="Pfam" id="PF01794">
    <property type="entry name" value="Ferric_reduct"/>
    <property type="match status" value="1"/>
</dbReference>
<feature type="transmembrane region" description="Helical" evidence="8">
    <location>
        <begin position="70"/>
        <end position="88"/>
    </location>
</feature>
<keyword evidence="3 8" id="KW-0349">Heme</keyword>
<protein>
    <recommendedName>
        <fullName evidence="8">Protein-methionine-sulfoxide reductase heme-binding subunit MsrQ</fullName>
    </recommendedName>
    <alternativeName>
        <fullName evidence="8">Flavocytochrome MsrQ</fullName>
    </alternativeName>
</protein>
<dbReference type="GO" id="GO:0030091">
    <property type="term" value="P:protein repair"/>
    <property type="evidence" value="ECO:0007669"/>
    <property type="project" value="UniProtKB-UniRule"/>
</dbReference>
<dbReference type="PANTHER" id="PTHR36964:SF1">
    <property type="entry name" value="PROTEIN-METHIONINE-SULFOXIDE REDUCTASE HEME-BINDING SUBUNIT MSRQ"/>
    <property type="match status" value="1"/>
</dbReference>
<keyword evidence="8" id="KW-0479">Metal-binding</keyword>
<dbReference type="GO" id="GO:0009055">
    <property type="term" value="F:electron transfer activity"/>
    <property type="evidence" value="ECO:0007669"/>
    <property type="project" value="UniProtKB-UniRule"/>
</dbReference>
<dbReference type="GO" id="GO:0010181">
    <property type="term" value="F:FMN binding"/>
    <property type="evidence" value="ECO:0007669"/>
    <property type="project" value="UniProtKB-UniRule"/>
</dbReference>
<feature type="region of interest" description="Disordered" evidence="9">
    <location>
        <begin position="219"/>
        <end position="252"/>
    </location>
</feature>
<evidence type="ECO:0000256" key="4">
    <source>
        <dbReference type="ARBA" id="ARBA00022692"/>
    </source>
</evidence>
<feature type="domain" description="Ferric oxidoreductase" evidence="10">
    <location>
        <begin position="67"/>
        <end position="181"/>
    </location>
</feature>
<dbReference type="OrthoDB" id="9788328at2"/>
<name>A0A4Q1JYE3_9GAMM</name>
<feature type="transmembrane region" description="Helical" evidence="8">
    <location>
        <begin position="100"/>
        <end position="118"/>
    </location>
</feature>
<dbReference type="NCBIfam" id="NF003835">
    <property type="entry name" value="PRK05419.2-2"/>
    <property type="match status" value="1"/>
</dbReference>
<dbReference type="GO" id="GO:0016679">
    <property type="term" value="F:oxidoreductase activity, acting on diphenols and related substances as donors"/>
    <property type="evidence" value="ECO:0007669"/>
    <property type="project" value="TreeGrafter"/>
</dbReference>
<dbReference type="PANTHER" id="PTHR36964">
    <property type="entry name" value="PROTEIN-METHIONINE-SULFOXIDE REDUCTASE HEME-BINDING SUBUNIT MSRQ"/>
    <property type="match status" value="1"/>
</dbReference>
<feature type="transmembrane region" description="Helical" evidence="8">
    <location>
        <begin position="171"/>
        <end position="189"/>
    </location>
</feature>
<keyword evidence="6 8" id="KW-0408">Iron</keyword>
<dbReference type="GO" id="GO:0005886">
    <property type="term" value="C:plasma membrane"/>
    <property type="evidence" value="ECO:0007669"/>
    <property type="project" value="UniProtKB-SubCell"/>
</dbReference>
<comment type="function">
    <text evidence="8">Part of the MsrPQ system that repairs oxidized periplasmic proteins containing methionine sulfoxide residues (Met-O), using respiratory chain electrons. Thus protects these proteins from oxidative-stress damage caused by reactive species of oxygen and chlorine generated by the host defense mechanisms. MsrPQ is essential for the maintenance of envelope integrity under bleach stress, rescuing a wide series of structurally unrelated periplasmic proteins from methionine oxidation. MsrQ provides electrons for reduction to the reductase catalytic subunit MsrP, using the quinone pool of the respiratory chain.</text>
</comment>
<evidence type="ECO:0000256" key="9">
    <source>
        <dbReference type="SAM" id="MobiDB-lite"/>
    </source>
</evidence>
<keyword evidence="12" id="KW-1185">Reference proteome</keyword>
<dbReference type="InterPro" id="IPR022837">
    <property type="entry name" value="MsrQ-like"/>
</dbReference>